<protein>
    <submittedName>
        <fullName evidence="1">Uncharacterized protein</fullName>
    </submittedName>
</protein>
<name>A0A4Q7NK09_9BURK</name>
<keyword evidence="2" id="KW-1185">Reference proteome</keyword>
<dbReference type="AlphaFoldDB" id="A0A4Q7NK09"/>
<evidence type="ECO:0000313" key="1">
    <source>
        <dbReference type="EMBL" id="RZS85405.1"/>
    </source>
</evidence>
<evidence type="ECO:0000313" key="2">
    <source>
        <dbReference type="Proteomes" id="UP000292445"/>
    </source>
</evidence>
<reference evidence="1 2" key="1">
    <citation type="submission" date="2019-02" db="EMBL/GenBank/DDBJ databases">
        <title>Genomic Encyclopedia of Type Strains, Phase IV (KMG-IV): sequencing the most valuable type-strain genomes for metagenomic binning, comparative biology and taxonomic classification.</title>
        <authorList>
            <person name="Goeker M."/>
        </authorList>
    </citation>
    <scope>NUCLEOTIDE SEQUENCE [LARGE SCALE GENOMIC DNA]</scope>
    <source>
        <strain evidence="1 2">K24</strain>
    </source>
</reference>
<gene>
    <name evidence="1" type="ORF">EV675_1429</name>
</gene>
<comment type="caution">
    <text evidence="1">The sequence shown here is derived from an EMBL/GenBank/DDBJ whole genome shotgun (WGS) entry which is preliminary data.</text>
</comment>
<sequence length="99" mass="11193">MGVSLFGPGRVAGTNRPAPSAAGIRLPDDVIISLFARRSKLEMMRIRRFQALRPFRLGAKQVEMYRAGLVLPQQFRAGRRLDRRFGLNIKHSDVSKCLQ</sequence>
<accession>A0A4Q7NK09</accession>
<proteinExistence type="predicted"/>
<dbReference type="Proteomes" id="UP000292445">
    <property type="component" value="Unassembled WGS sequence"/>
</dbReference>
<organism evidence="1 2">
    <name type="scientific">Pigmentiphaga kullae</name>
    <dbReference type="NCBI Taxonomy" id="151784"/>
    <lineage>
        <taxon>Bacteria</taxon>
        <taxon>Pseudomonadati</taxon>
        <taxon>Pseudomonadota</taxon>
        <taxon>Betaproteobacteria</taxon>
        <taxon>Burkholderiales</taxon>
        <taxon>Alcaligenaceae</taxon>
        <taxon>Pigmentiphaga</taxon>
    </lineage>
</organism>
<dbReference type="EMBL" id="SGXC01000001">
    <property type="protein sequence ID" value="RZS85405.1"/>
    <property type="molecule type" value="Genomic_DNA"/>
</dbReference>